<keyword evidence="2" id="KW-1185">Reference proteome</keyword>
<reference evidence="2" key="1">
    <citation type="journal article" date="2015" name="PLoS Genet.">
        <title>Genome Sequence and Transcriptome Analyses of Chrysochromulina tobin: Metabolic Tools for Enhanced Algal Fitness in the Prominent Order Prymnesiales (Haptophyceae).</title>
        <authorList>
            <person name="Hovde B.T."/>
            <person name="Deodato C.R."/>
            <person name="Hunsperger H.M."/>
            <person name="Ryken S.A."/>
            <person name="Yost W."/>
            <person name="Jha R.K."/>
            <person name="Patterson J."/>
            <person name="Monnat R.J. Jr."/>
            <person name="Barlow S.B."/>
            <person name="Starkenburg S.R."/>
            <person name="Cattolico R.A."/>
        </authorList>
    </citation>
    <scope>NUCLEOTIDE SEQUENCE</scope>
    <source>
        <strain evidence="2">CCMP291</strain>
    </source>
</reference>
<comment type="caution">
    <text evidence="1">The sequence shown here is derived from an EMBL/GenBank/DDBJ whole genome shotgun (WGS) entry which is preliminary data.</text>
</comment>
<name>A0A0M0JEA4_9EUKA</name>
<evidence type="ECO:0000313" key="2">
    <source>
        <dbReference type="Proteomes" id="UP000037460"/>
    </source>
</evidence>
<sequence length="147" mass="15990">MRLPDGVLELLDPGVKPQTVEPLWKEFRKCYPTEKAAVAAARRNVAVLLPFINTADNIRFNYQILCNELGFDEVERLNIISKNPGVLGNKPGELARSSPGEVRFSMGIVTFFDAIPPPVRSVIPAATAVLIVVVIAKRLSECAGTCG</sequence>
<dbReference type="AlphaFoldDB" id="A0A0M0JEA4"/>
<dbReference type="Proteomes" id="UP000037460">
    <property type="component" value="Unassembled WGS sequence"/>
</dbReference>
<dbReference type="EMBL" id="JWZX01003037">
    <property type="protein sequence ID" value="KOO24929.1"/>
    <property type="molecule type" value="Genomic_DNA"/>
</dbReference>
<evidence type="ECO:0000313" key="1">
    <source>
        <dbReference type="EMBL" id="KOO24929.1"/>
    </source>
</evidence>
<gene>
    <name evidence="1" type="ORF">Ctob_006799</name>
</gene>
<protein>
    <submittedName>
        <fullName evidence="1">Uncharacterized protein</fullName>
    </submittedName>
</protein>
<organism evidence="1 2">
    <name type="scientific">Chrysochromulina tobinii</name>
    <dbReference type="NCBI Taxonomy" id="1460289"/>
    <lineage>
        <taxon>Eukaryota</taxon>
        <taxon>Haptista</taxon>
        <taxon>Haptophyta</taxon>
        <taxon>Prymnesiophyceae</taxon>
        <taxon>Prymnesiales</taxon>
        <taxon>Chrysochromulinaceae</taxon>
        <taxon>Chrysochromulina</taxon>
    </lineage>
</organism>
<proteinExistence type="predicted"/>
<accession>A0A0M0JEA4</accession>